<evidence type="ECO:0000313" key="4">
    <source>
        <dbReference type="Proteomes" id="UP000440578"/>
    </source>
</evidence>
<evidence type="ECO:0000313" key="3">
    <source>
        <dbReference type="EMBL" id="KAF0313375.1"/>
    </source>
</evidence>
<sequence length="162" mass="18211">MSEDWELLVLHRLRWEINAVTSHDFLDPLLHRLSLERYLSSSRVPDVRRQAQTFIVMCSTEFKFVFYSASTVAAASLAAAVQGLLPASREGAMNGIFSQLHRITAVETELIRNCTYQIEEMCRLFAEEQANRDALAASGATATDETKSSKAETPTDVREVHF</sequence>
<accession>A0A6A4X271</accession>
<dbReference type="Gene3D" id="1.10.472.10">
    <property type="entry name" value="Cyclin-like"/>
    <property type="match status" value="1"/>
</dbReference>
<dbReference type="CDD" id="cd20516">
    <property type="entry name" value="CYCLIN_CCND_rpt2"/>
    <property type="match status" value="1"/>
</dbReference>
<dbReference type="AlphaFoldDB" id="A0A6A4X271"/>
<evidence type="ECO:0000259" key="2">
    <source>
        <dbReference type="SMART" id="SM01332"/>
    </source>
</evidence>
<reference evidence="3 4" key="1">
    <citation type="submission" date="2019-07" db="EMBL/GenBank/DDBJ databases">
        <title>Draft genome assembly of a fouling barnacle, Amphibalanus amphitrite (Darwin, 1854): The first reference genome for Thecostraca.</title>
        <authorList>
            <person name="Kim W."/>
        </authorList>
    </citation>
    <scope>NUCLEOTIDE SEQUENCE [LARGE SCALE GENOMIC DNA]</scope>
    <source>
        <strain evidence="3">SNU_AA5</strain>
        <tissue evidence="3">Soma without cirri and trophi</tissue>
    </source>
</reference>
<feature type="region of interest" description="Disordered" evidence="1">
    <location>
        <begin position="136"/>
        <end position="162"/>
    </location>
</feature>
<comment type="caution">
    <text evidence="3">The sequence shown here is derived from an EMBL/GenBank/DDBJ whole genome shotgun (WGS) entry which is preliminary data.</text>
</comment>
<feature type="compositionally biased region" description="Basic and acidic residues" evidence="1">
    <location>
        <begin position="144"/>
        <end position="162"/>
    </location>
</feature>
<protein>
    <submittedName>
        <fullName evidence="3">G1/S-specific cyclin-D3</fullName>
    </submittedName>
</protein>
<keyword evidence="4" id="KW-1185">Reference proteome</keyword>
<feature type="domain" description="Cyclin C-terminal" evidence="2">
    <location>
        <begin position="20"/>
        <end position="156"/>
    </location>
</feature>
<dbReference type="EMBL" id="VIIS01000096">
    <property type="protein sequence ID" value="KAF0313375.1"/>
    <property type="molecule type" value="Genomic_DNA"/>
</dbReference>
<dbReference type="Pfam" id="PF02984">
    <property type="entry name" value="Cyclin_C"/>
    <property type="match status" value="1"/>
</dbReference>
<dbReference type="OrthoDB" id="306099at2759"/>
<organism evidence="3 4">
    <name type="scientific">Amphibalanus amphitrite</name>
    <name type="common">Striped barnacle</name>
    <name type="synonym">Balanus amphitrite</name>
    <dbReference type="NCBI Taxonomy" id="1232801"/>
    <lineage>
        <taxon>Eukaryota</taxon>
        <taxon>Metazoa</taxon>
        <taxon>Ecdysozoa</taxon>
        <taxon>Arthropoda</taxon>
        <taxon>Crustacea</taxon>
        <taxon>Multicrustacea</taxon>
        <taxon>Cirripedia</taxon>
        <taxon>Thoracica</taxon>
        <taxon>Thoracicalcarea</taxon>
        <taxon>Balanomorpha</taxon>
        <taxon>Balanoidea</taxon>
        <taxon>Balanidae</taxon>
        <taxon>Amphibalaninae</taxon>
        <taxon>Amphibalanus</taxon>
    </lineage>
</organism>
<dbReference type="SUPFAM" id="SSF47954">
    <property type="entry name" value="Cyclin-like"/>
    <property type="match status" value="1"/>
</dbReference>
<name>A0A6A4X271_AMPAM</name>
<dbReference type="Proteomes" id="UP000440578">
    <property type="component" value="Unassembled WGS sequence"/>
</dbReference>
<gene>
    <name evidence="3" type="primary">CCND3_0</name>
    <name evidence="3" type="ORF">FJT64_016087</name>
</gene>
<dbReference type="InterPro" id="IPR004367">
    <property type="entry name" value="Cyclin_C-dom"/>
</dbReference>
<dbReference type="InterPro" id="IPR036915">
    <property type="entry name" value="Cyclin-like_sf"/>
</dbReference>
<proteinExistence type="predicted"/>
<evidence type="ECO:0000256" key="1">
    <source>
        <dbReference type="SAM" id="MobiDB-lite"/>
    </source>
</evidence>
<dbReference type="SMART" id="SM01332">
    <property type="entry name" value="Cyclin_C"/>
    <property type="match status" value="1"/>
</dbReference>